<feature type="compositionally biased region" description="Polar residues" evidence="1">
    <location>
        <begin position="420"/>
        <end position="429"/>
    </location>
</feature>
<feature type="non-terminal residue" evidence="2">
    <location>
        <position position="444"/>
    </location>
</feature>
<evidence type="ECO:0000313" key="3">
    <source>
        <dbReference type="Proteomes" id="UP001164746"/>
    </source>
</evidence>
<feature type="region of interest" description="Disordered" evidence="1">
    <location>
        <begin position="256"/>
        <end position="300"/>
    </location>
</feature>
<feature type="non-terminal residue" evidence="2">
    <location>
        <position position="1"/>
    </location>
</feature>
<feature type="compositionally biased region" description="Low complexity" evidence="1">
    <location>
        <begin position="391"/>
        <end position="405"/>
    </location>
</feature>
<organism evidence="2 3">
    <name type="scientific">Mya arenaria</name>
    <name type="common">Soft-shell clam</name>
    <dbReference type="NCBI Taxonomy" id="6604"/>
    <lineage>
        <taxon>Eukaryota</taxon>
        <taxon>Metazoa</taxon>
        <taxon>Spiralia</taxon>
        <taxon>Lophotrochozoa</taxon>
        <taxon>Mollusca</taxon>
        <taxon>Bivalvia</taxon>
        <taxon>Autobranchia</taxon>
        <taxon>Heteroconchia</taxon>
        <taxon>Euheterodonta</taxon>
        <taxon>Imparidentia</taxon>
        <taxon>Neoheterodontei</taxon>
        <taxon>Myida</taxon>
        <taxon>Myoidea</taxon>
        <taxon>Myidae</taxon>
        <taxon>Mya</taxon>
    </lineage>
</organism>
<evidence type="ECO:0000256" key="1">
    <source>
        <dbReference type="SAM" id="MobiDB-lite"/>
    </source>
</evidence>
<dbReference type="EMBL" id="CP111024">
    <property type="protein sequence ID" value="WAR24028.1"/>
    <property type="molecule type" value="Genomic_DNA"/>
</dbReference>
<reference evidence="2" key="1">
    <citation type="submission" date="2022-11" db="EMBL/GenBank/DDBJ databases">
        <title>Centuries of genome instability and evolution in soft-shell clam transmissible cancer (bioRxiv).</title>
        <authorList>
            <person name="Hart S.F.M."/>
            <person name="Yonemitsu M.A."/>
            <person name="Giersch R.M."/>
            <person name="Beal B.F."/>
            <person name="Arriagada G."/>
            <person name="Davis B.W."/>
            <person name="Ostrander E.A."/>
            <person name="Goff S.P."/>
            <person name="Metzger M.J."/>
        </authorList>
    </citation>
    <scope>NUCLEOTIDE SEQUENCE</scope>
    <source>
        <strain evidence="2">MELC-2E11</strain>
        <tissue evidence="2">Siphon/mantle</tissue>
    </source>
</reference>
<feature type="region of interest" description="Disordered" evidence="1">
    <location>
        <begin position="382"/>
        <end position="444"/>
    </location>
</feature>
<proteinExistence type="predicted"/>
<protein>
    <recommendedName>
        <fullName evidence="4">CABIT domain-containing protein</fullName>
    </recommendedName>
</protein>
<sequence length="444" mass="50775">KSRRQCEGLEFLVPVLYPGKLRYVNRPGHRTRFTSIQEVIESFPRHVRVASDITSCKPYGVHGTGSNVPAMTILQPKRVYYDSCTKLRYLKCNAGDQEYHIREDEIVNMTSILDDNLYTLRDLKKDGALLACIQFNDVEPLEIVLKCREDACRLLQILSSPIEVIGFTTKALVCAYVQEENEICRSVALIPESLWGKQQFHVHASAKAMENGVKKYFEMHKDNYWLRNSIYAVEATEPGSERFTWLRRPSDYLHVYSDPDDEQPPPIPKRRPVAKVKPEIVKRQTTPSKPETKRRNTRRQVSILLESDRGSFNDIKLPIKKEDDRTSIVTKSKMGFKRIHSELLAMFSSKDKKENQYRKRVHLKPLQQSKVKSYLERVTIMNNSDKDTDSSVEPSSPVSPVSPQSLAIHPMASRTLPTLPEQSKPTTEACSVGLASWSPGQRSL</sequence>
<gene>
    <name evidence="2" type="ORF">MAR_037697</name>
</gene>
<keyword evidence="3" id="KW-1185">Reference proteome</keyword>
<evidence type="ECO:0008006" key="4">
    <source>
        <dbReference type="Google" id="ProtNLM"/>
    </source>
</evidence>
<dbReference type="Proteomes" id="UP001164746">
    <property type="component" value="Chromosome 13"/>
</dbReference>
<accession>A0ABY7FP76</accession>
<evidence type="ECO:0000313" key="2">
    <source>
        <dbReference type="EMBL" id="WAR24028.1"/>
    </source>
</evidence>
<name>A0ABY7FP76_MYAAR</name>